<dbReference type="PANTHER" id="PTHR47510:SF3">
    <property type="entry name" value="ENDO_EXONUCLEASE_PHOSPHATASE DOMAIN-CONTAINING PROTEIN"/>
    <property type="match status" value="1"/>
</dbReference>
<organism evidence="2 3">
    <name type="scientific">Frankliniella fusca</name>
    <dbReference type="NCBI Taxonomy" id="407009"/>
    <lineage>
        <taxon>Eukaryota</taxon>
        <taxon>Metazoa</taxon>
        <taxon>Ecdysozoa</taxon>
        <taxon>Arthropoda</taxon>
        <taxon>Hexapoda</taxon>
        <taxon>Insecta</taxon>
        <taxon>Pterygota</taxon>
        <taxon>Neoptera</taxon>
        <taxon>Paraneoptera</taxon>
        <taxon>Thysanoptera</taxon>
        <taxon>Terebrantia</taxon>
        <taxon>Thripoidea</taxon>
        <taxon>Thripidae</taxon>
        <taxon>Frankliniella</taxon>
    </lineage>
</organism>
<dbReference type="Proteomes" id="UP001219518">
    <property type="component" value="Unassembled WGS sequence"/>
</dbReference>
<dbReference type="PANTHER" id="PTHR47510">
    <property type="entry name" value="REVERSE TRANSCRIPTASE DOMAIN-CONTAINING PROTEIN"/>
    <property type="match status" value="1"/>
</dbReference>
<dbReference type="AlphaFoldDB" id="A0AAE1GW01"/>
<evidence type="ECO:0000313" key="2">
    <source>
        <dbReference type="EMBL" id="KAK3910007.1"/>
    </source>
</evidence>
<feature type="region of interest" description="Disordered" evidence="1">
    <location>
        <begin position="1"/>
        <end position="26"/>
    </location>
</feature>
<protein>
    <submittedName>
        <fullName evidence="2">LINE-1 reverse transcriptase-like protein</fullName>
    </submittedName>
</protein>
<keyword evidence="2" id="KW-0808">Transferase</keyword>
<keyword evidence="2" id="KW-0695">RNA-directed DNA polymerase</keyword>
<keyword evidence="3" id="KW-1185">Reference proteome</keyword>
<reference evidence="2" key="1">
    <citation type="submission" date="2021-07" db="EMBL/GenBank/DDBJ databases">
        <authorList>
            <person name="Catto M.A."/>
            <person name="Jacobson A."/>
            <person name="Kennedy G."/>
            <person name="Labadie P."/>
            <person name="Hunt B.G."/>
            <person name="Srinivasan R."/>
        </authorList>
    </citation>
    <scope>NUCLEOTIDE SEQUENCE</scope>
    <source>
        <strain evidence="2">PL_HMW_Pooled</strain>
        <tissue evidence="2">Head</tissue>
    </source>
</reference>
<proteinExistence type="predicted"/>
<comment type="caution">
    <text evidence="2">The sequence shown here is derived from an EMBL/GenBank/DDBJ whole genome shotgun (WGS) entry which is preliminary data.</text>
</comment>
<gene>
    <name evidence="2" type="ORF">KUF71_020016</name>
</gene>
<accession>A0AAE1GW01</accession>
<evidence type="ECO:0000313" key="3">
    <source>
        <dbReference type="Proteomes" id="UP001219518"/>
    </source>
</evidence>
<name>A0AAE1GW01_9NEOP</name>
<sequence length="172" mass="19008">MGKSKEDHKNMVFKRSEGSPTTSNPEAVSNIFGDYYLDIINDLQKNNLEAGTTTKKTVNSSMFLGTVTQNEIINAISKLKNKKCSGPDDAADEILKLCHKDIVEPLTDIINSSFESGALPDALKTAKIFPLHKKGDEELVSNYRPVANLSAFSKVLKIVMAERVQSYLEINK</sequence>
<dbReference type="GO" id="GO:0003964">
    <property type="term" value="F:RNA-directed DNA polymerase activity"/>
    <property type="evidence" value="ECO:0007669"/>
    <property type="project" value="UniProtKB-KW"/>
</dbReference>
<keyword evidence="2" id="KW-0548">Nucleotidyltransferase</keyword>
<reference evidence="2" key="2">
    <citation type="journal article" date="2023" name="BMC Genomics">
        <title>Pest status, molecular evolution, and epigenetic factors derived from the genome assembly of Frankliniella fusca, a thysanopteran phytovirus vector.</title>
        <authorList>
            <person name="Catto M.A."/>
            <person name="Labadie P.E."/>
            <person name="Jacobson A.L."/>
            <person name="Kennedy G.G."/>
            <person name="Srinivasan R."/>
            <person name="Hunt B.G."/>
        </authorList>
    </citation>
    <scope>NUCLEOTIDE SEQUENCE</scope>
    <source>
        <strain evidence="2">PL_HMW_Pooled</strain>
    </source>
</reference>
<evidence type="ECO:0000256" key="1">
    <source>
        <dbReference type="SAM" id="MobiDB-lite"/>
    </source>
</evidence>
<dbReference type="EMBL" id="JAHWGI010000137">
    <property type="protein sequence ID" value="KAK3910007.1"/>
    <property type="molecule type" value="Genomic_DNA"/>
</dbReference>
<feature type="compositionally biased region" description="Basic and acidic residues" evidence="1">
    <location>
        <begin position="1"/>
        <end position="17"/>
    </location>
</feature>